<sequence>MNSGIGMSGPGLGYPTTEKGARKPKCARCRNHGMISWLKGHKRHCKFKDCNCARCNLIAERQRVMAAQVALKRQQAAEDAIALTFRVAATGANYPFLPQGPIFGLPVTEPCVTEQDVTFYNVCDPNTDVEDQDMDASSSPMTPTSPPRLSPALSVTSAMSPTMSPTSAVSPPVIMSPTSTSAPSDGDMAHAGHPGGDSQSHDTPVLLKQSVDTDTTEQQLVEPHTVERSSQEVVTVTEKHSDGPMREVTRNDSDHMEGVDILQRIFPNERRGVLNLVLAGCNGDLLRTIEHFLSVGEAFKRPPVSGPIMPTQARLMDLPQRPSSPPKPSLGSAKSAFTPLAATNASLVVPPPAHQGFLGSTIPRLPQYGGVPGTRMFPGAPHLLPFYPHLLPPLLPTVLPPSLHMQRPYGERAPVSEHQDLRPDAGDLARNALAEFNGSRHDMLARHDLRLSLELHPELRMRSPSAEDTS</sequence>
<dbReference type="PROSITE" id="PS40000">
    <property type="entry name" value="DM_1"/>
    <property type="match status" value="1"/>
</dbReference>
<comment type="similarity">
    <text evidence="1">Belongs to the DMRT family.</text>
</comment>
<dbReference type="InterPro" id="IPR026607">
    <property type="entry name" value="DMRT"/>
</dbReference>
<dbReference type="AlphaFoldDB" id="A0AAV2SF25"/>
<dbReference type="PROSITE" id="PS50809">
    <property type="entry name" value="DM_2"/>
    <property type="match status" value="1"/>
</dbReference>
<feature type="compositionally biased region" description="Gly residues" evidence="7">
    <location>
        <begin position="1"/>
        <end position="12"/>
    </location>
</feature>
<evidence type="ECO:0000313" key="10">
    <source>
        <dbReference type="Proteomes" id="UP001497623"/>
    </source>
</evidence>
<evidence type="ECO:0000313" key="9">
    <source>
        <dbReference type="EMBL" id="CAL4180046.1"/>
    </source>
</evidence>
<dbReference type="GO" id="GO:0005634">
    <property type="term" value="C:nucleus"/>
    <property type="evidence" value="ECO:0007669"/>
    <property type="project" value="UniProtKB-SubCell"/>
</dbReference>
<dbReference type="InterPro" id="IPR001275">
    <property type="entry name" value="DM_DNA-bd"/>
</dbReference>
<evidence type="ECO:0000256" key="2">
    <source>
        <dbReference type="ARBA" id="ARBA00022723"/>
    </source>
</evidence>
<evidence type="ECO:0000256" key="6">
    <source>
        <dbReference type="PROSITE-ProRule" id="PRU00070"/>
    </source>
</evidence>
<evidence type="ECO:0000256" key="1">
    <source>
        <dbReference type="ARBA" id="ARBA00006834"/>
    </source>
</evidence>
<proteinExistence type="inferred from homology"/>
<name>A0AAV2SF25_MEGNR</name>
<comment type="caution">
    <text evidence="9">The sequence shown here is derived from an EMBL/GenBank/DDBJ whole genome shotgun (WGS) entry which is preliminary data.</text>
</comment>
<comment type="subcellular location">
    <subcellularLocation>
        <location evidence="6">Nucleus</location>
    </subcellularLocation>
</comment>
<dbReference type="Pfam" id="PF00751">
    <property type="entry name" value="DM"/>
    <property type="match status" value="1"/>
</dbReference>
<evidence type="ECO:0000256" key="4">
    <source>
        <dbReference type="ARBA" id="ARBA00023125"/>
    </source>
</evidence>
<feature type="compositionally biased region" description="Low complexity" evidence="7">
    <location>
        <begin position="156"/>
        <end position="168"/>
    </location>
</feature>
<dbReference type="GO" id="GO:0007548">
    <property type="term" value="P:sex differentiation"/>
    <property type="evidence" value="ECO:0007669"/>
    <property type="project" value="TreeGrafter"/>
</dbReference>
<feature type="domain" description="DM" evidence="8">
    <location>
        <begin position="26"/>
        <end position="73"/>
    </location>
</feature>
<dbReference type="PANTHER" id="PTHR12322">
    <property type="entry name" value="DOUBLESEX AND MAB-3 RELATED TRANSCRIPTION FACTOR DMRT"/>
    <property type="match status" value="1"/>
</dbReference>
<dbReference type="PANTHER" id="PTHR12322:SF118">
    <property type="entry name" value="DM DOMAIN-CONTAINING PROTEIN"/>
    <property type="match status" value="1"/>
</dbReference>
<dbReference type="Gene3D" id="4.10.1040.10">
    <property type="entry name" value="DM DNA-binding domain"/>
    <property type="match status" value="1"/>
</dbReference>
<feature type="DNA-binding region" description="DM" evidence="6">
    <location>
        <begin position="26"/>
        <end position="73"/>
    </location>
</feature>
<dbReference type="SUPFAM" id="SSF82927">
    <property type="entry name" value="Cysteine-rich DNA binding domain, (DM domain)"/>
    <property type="match status" value="1"/>
</dbReference>
<accession>A0AAV2SF25</accession>
<evidence type="ECO:0000256" key="5">
    <source>
        <dbReference type="ARBA" id="ARBA00023242"/>
    </source>
</evidence>
<dbReference type="GO" id="GO:0000981">
    <property type="term" value="F:DNA-binding transcription factor activity, RNA polymerase II-specific"/>
    <property type="evidence" value="ECO:0007669"/>
    <property type="project" value="TreeGrafter"/>
</dbReference>
<feature type="region of interest" description="Disordered" evidence="7">
    <location>
        <begin position="227"/>
        <end position="251"/>
    </location>
</feature>
<dbReference type="FunFam" id="4.10.1040.10:FF:000001">
    <property type="entry name" value="doublesex- and mab-3-related transcription factor 1"/>
    <property type="match status" value="1"/>
</dbReference>
<gene>
    <name evidence="9" type="ORF">MNOR_LOCUS35264</name>
</gene>
<evidence type="ECO:0000259" key="8">
    <source>
        <dbReference type="PROSITE" id="PS50809"/>
    </source>
</evidence>
<keyword evidence="3 6" id="KW-0862">Zinc</keyword>
<protein>
    <recommendedName>
        <fullName evidence="8">DM domain-containing protein</fullName>
    </recommendedName>
</protein>
<keyword evidence="4 6" id="KW-0238">DNA-binding</keyword>
<dbReference type="SUPFAM" id="SSF46934">
    <property type="entry name" value="UBA-like"/>
    <property type="match status" value="1"/>
</dbReference>
<dbReference type="EMBL" id="CAXKWB010057940">
    <property type="protein sequence ID" value="CAL4180046.1"/>
    <property type="molecule type" value="Genomic_DNA"/>
</dbReference>
<organism evidence="9 10">
    <name type="scientific">Meganyctiphanes norvegica</name>
    <name type="common">Northern krill</name>
    <name type="synonym">Thysanopoda norvegica</name>
    <dbReference type="NCBI Taxonomy" id="48144"/>
    <lineage>
        <taxon>Eukaryota</taxon>
        <taxon>Metazoa</taxon>
        <taxon>Ecdysozoa</taxon>
        <taxon>Arthropoda</taxon>
        <taxon>Crustacea</taxon>
        <taxon>Multicrustacea</taxon>
        <taxon>Malacostraca</taxon>
        <taxon>Eumalacostraca</taxon>
        <taxon>Eucarida</taxon>
        <taxon>Euphausiacea</taxon>
        <taxon>Euphausiidae</taxon>
        <taxon>Meganyctiphanes</taxon>
    </lineage>
</organism>
<feature type="region of interest" description="Disordered" evidence="7">
    <location>
        <begin position="125"/>
        <end position="203"/>
    </location>
</feature>
<keyword evidence="10" id="KW-1185">Reference proteome</keyword>
<feature type="compositionally biased region" description="Basic and acidic residues" evidence="7">
    <location>
        <begin position="237"/>
        <end position="251"/>
    </location>
</feature>
<keyword evidence="2 6" id="KW-0479">Metal-binding</keyword>
<evidence type="ECO:0000256" key="3">
    <source>
        <dbReference type="ARBA" id="ARBA00022833"/>
    </source>
</evidence>
<dbReference type="SMART" id="SM00301">
    <property type="entry name" value="DM"/>
    <property type="match status" value="1"/>
</dbReference>
<dbReference type="InterPro" id="IPR005173">
    <property type="entry name" value="DMA"/>
</dbReference>
<dbReference type="InterPro" id="IPR009060">
    <property type="entry name" value="UBA-like_sf"/>
</dbReference>
<dbReference type="GO" id="GO:0046872">
    <property type="term" value="F:metal ion binding"/>
    <property type="evidence" value="ECO:0007669"/>
    <property type="project" value="UniProtKB-KW"/>
</dbReference>
<feature type="region of interest" description="Disordered" evidence="7">
    <location>
        <begin position="1"/>
        <end position="21"/>
    </location>
</feature>
<dbReference type="Proteomes" id="UP001497623">
    <property type="component" value="Unassembled WGS sequence"/>
</dbReference>
<evidence type="ECO:0000256" key="7">
    <source>
        <dbReference type="SAM" id="MobiDB-lite"/>
    </source>
</evidence>
<dbReference type="InterPro" id="IPR036407">
    <property type="entry name" value="DM_DNA-bd_sf"/>
</dbReference>
<dbReference type="GO" id="GO:0000978">
    <property type="term" value="F:RNA polymerase II cis-regulatory region sequence-specific DNA binding"/>
    <property type="evidence" value="ECO:0007669"/>
    <property type="project" value="TreeGrafter"/>
</dbReference>
<dbReference type="Pfam" id="PF03474">
    <property type="entry name" value="DMA"/>
    <property type="match status" value="1"/>
</dbReference>
<reference evidence="9 10" key="1">
    <citation type="submission" date="2024-05" db="EMBL/GenBank/DDBJ databases">
        <authorList>
            <person name="Wallberg A."/>
        </authorList>
    </citation>
    <scope>NUCLEOTIDE SEQUENCE [LARGE SCALE GENOMIC DNA]</scope>
</reference>
<feature type="non-terminal residue" evidence="9">
    <location>
        <position position="470"/>
    </location>
</feature>
<keyword evidence="5 6" id="KW-0539">Nucleus</keyword>